<evidence type="ECO:0000256" key="3">
    <source>
        <dbReference type="ARBA" id="ARBA00022723"/>
    </source>
</evidence>
<dbReference type="Proteomes" id="UP001596391">
    <property type="component" value="Unassembled WGS sequence"/>
</dbReference>
<dbReference type="Gene3D" id="2.60.40.10">
    <property type="entry name" value="Immunoglobulins"/>
    <property type="match status" value="1"/>
</dbReference>
<evidence type="ECO:0000313" key="11">
    <source>
        <dbReference type="Proteomes" id="UP001596391"/>
    </source>
</evidence>
<gene>
    <name evidence="10" type="ORF">ACFQBQ_02420</name>
</gene>
<keyword evidence="7" id="KW-0865">Zymogen</keyword>
<evidence type="ECO:0000256" key="8">
    <source>
        <dbReference type="SAM" id="SignalP"/>
    </source>
</evidence>
<sequence length="909" mass="90824">MATQVIGAPMRYLAMATAMLGAVLPVAAQTVPQARVGAIDNSQRVAVQAASPRLRSAQVTGAAASDRVLPHMTLRFSMTDAQTSALKQLLANQQNPASAQYHQWLSPEAFASQFGAAPTDLAKAQAWLKSQGFTVTKSARGGQFISFSGTVSQAEAAFGTTISQVKTRGVSHIANTSAVSLPTALAAAVSSVGGLDDFVAQPRRAFGAPQDVLKPQYTAAGTHYLAPGDLYTIYDVSGLISAGTNGSGVTIAVVGQTEIYPADIAAFRTAAGLTANAATVQLYGVDPGYSSTSDVNESESDIEWAGAMAPSATILFVTATDVLNGSITEAIDNNLAPIIANSYGTCEADLGVSQLAYYNQLLQQGAAEGITIVSPAGDSGAADCDAGVTTAQYGLAVDFPGSSPYVTAVGGTELNEGSGSYWSSSNGSAAGSLVSYVPEVVWNDTANGSTLSAGGGGTSAYFSKPSWQAGTIFGVTVSADGTRDVPDLSLAASGSHDPYVFCNQGACTNGFLNASGTPTVTGGTSIASPVFAGMMALVVQKQGRVGVANNQLYALAASSYASGVFHDITSGTNAVPCTTGTTNCASGGTIGYTAATGYDLASGIGSVDAGNLVNDWSLVTPTATATAGTASSRVDVAGSASTVAAGTSITLTATVSSVFSSTTATPTGTMQFVVDGAVVGTGSLSNGIATYTLATAGFTSGTHLVQASYGGDATYAGSVGAFSITVTAASTSGFSLTPTKSTINVSSGATSQGVVLTVTPANGFTGTVNFTLSSSSTFAGQLVLSSTSVNITGTAPVSTTLTVLAYTGGLAQSKLASFSTLYGMGALTLLLLPFAMRGRGRVRWVSCAMLAACFAASMTGCTSGATTPTSIASKTTPTPTGTYSITVSATGTVNGTSVTRNSTVSVVVQ</sequence>
<comment type="caution">
    <text evidence="10">The sequence shown here is derived from an EMBL/GenBank/DDBJ whole genome shotgun (WGS) entry which is preliminary data.</text>
</comment>
<dbReference type="InterPro" id="IPR015366">
    <property type="entry name" value="S53_propep"/>
</dbReference>
<dbReference type="InterPro" id="IPR050819">
    <property type="entry name" value="Tripeptidyl-peptidase_I"/>
</dbReference>
<dbReference type="SMART" id="SM00944">
    <property type="entry name" value="Pro-kuma_activ"/>
    <property type="match status" value="1"/>
</dbReference>
<keyword evidence="5" id="KW-0720">Serine protease</keyword>
<dbReference type="Pfam" id="PF09286">
    <property type="entry name" value="Pro-kuma_activ"/>
    <property type="match status" value="1"/>
</dbReference>
<evidence type="ECO:0000256" key="5">
    <source>
        <dbReference type="ARBA" id="ARBA00022825"/>
    </source>
</evidence>
<dbReference type="Gene3D" id="3.40.50.200">
    <property type="entry name" value="Peptidase S8/S53 domain"/>
    <property type="match status" value="1"/>
</dbReference>
<organism evidence="10 11">
    <name type="scientific">Granulicella cerasi</name>
    <dbReference type="NCBI Taxonomy" id="741063"/>
    <lineage>
        <taxon>Bacteria</taxon>
        <taxon>Pseudomonadati</taxon>
        <taxon>Acidobacteriota</taxon>
        <taxon>Terriglobia</taxon>
        <taxon>Terriglobales</taxon>
        <taxon>Acidobacteriaceae</taxon>
        <taxon>Granulicella</taxon>
    </lineage>
</organism>
<dbReference type="CDD" id="cd04056">
    <property type="entry name" value="Peptidases_S53"/>
    <property type="match status" value="1"/>
</dbReference>
<dbReference type="Pfam" id="PF16640">
    <property type="entry name" value="Big_3_5"/>
    <property type="match status" value="1"/>
</dbReference>
<dbReference type="GO" id="GO:0006508">
    <property type="term" value="P:proteolysis"/>
    <property type="evidence" value="ECO:0007669"/>
    <property type="project" value="UniProtKB-KW"/>
</dbReference>
<dbReference type="InterPro" id="IPR023828">
    <property type="entry name" value="Peptidase_S8_Ser-AS"/>
</dbReference>
<protein>
    <submittedName>
        <fullName evidence="10">Protease pro-enzyme activation domain-containing protein</fullName>
    </submittedName>
</protein>
<evidence type="ECO:0000256" key="4">
    <source>
        <dbReference type="ARBA" id="ARBA00022801"/>
    </source>
</evidence>
<dbReference type="PROSITE" id="PS51695">
    <property type="entry name" value="SEDOLISIN"/>
    <property type="match status" value="1"/>
</dbReference>
<feature type="chain" id="PRO_5045928719" evidence="8">
    <location>
        <begin position="29"/>
        <end position="909"/>
    </location>
</feature>
<feature type="signal peptide" evidence="8">
    <location>
        <begin position="1"/>
        <end position="28"/>
    </location>
</feature>
<keyword evidence="3" id="KW-0479">Metal-binding</keyword>
<dbReference type="PROSITE" id="PS00138">
    <property type="entry name" value="SUBTILASE_SER"/>
    <property type="match status" value="1"/>
</dbReference>
<proteinExistence type="predicted"/>
<evidence type="ECO:0000256" key="2">
    <source>
        <dbReference type="ARBA" id="ARBA00022670"/>
    </source>
</evidence>
<dbReference type="EMBL" id="JBHSWI010000001">
    <property type="protein sequence ID" value="MFC6644461.1"/>
    <property type="molecule type" value="Genomic_DNA"/>
</dbReference>
<dbReference type="PANTHER" id="PTHR14218:SF15">
    <property type="entry name" value="TRIPEPTIDYL-PEPTIDASE 1"/>
    <property type="match status" value="1"/>
</dbReference>
<keyword evidence="8" id="KW-0732">Signal</keyword>
<name>A0ABW1Z4I6_9BACT</name>
<dbReference type="PANTHER" id="PTHR14218">
    <property type="entry name" value="PROTEASE S8 TRIPEPTIDYL PEPTIDASE I CLN2"/>
    <property type="match status" value="1"/>
</dbReference>
<keyword evidence="2 10" id="KW-0645">Protease</keyword>
<evidence type="ECO:0000313" key="10">
    <source>
        <dbReference type="EMBL" id="MFC6644461.1"/>
    </source>
</evidence>
<reference evidence="11" key="1">
    <citation type="journal article" date="2019" name="Int. J. Syst. Evol. Microbiol.">
        <title>The Global Catalogue of Microorganisms (GCM) 10K type strain sequencing project: providing services to taxonomists for standard genome sequencing and annotation.</title>
        <authorList>
            <consortium name="The Broad Institute Genomics Platform"/>
            <consortium name="The Broad Institute Genome Sequencing Center for Infectious Disease"/>
            <person name="Wu L."/>
            <person name="Ma J."/>
        </authorList>
    </citation>
    <scope>NUCLEOTIDE SEQUENCE [LARGE SCALE GENOMIC DNA]</scope>
    <source>
        <strain evidence="11">CGMCC 1.16026</strain>
    </source>
</reference>
<dbReference type="RefSeq" id="WP_263372398.1">
    <property type="nucleotide sequence ID" value="NZ_JAGSYD010000005.1"/>
</dbReference>
<dbReference type="InterPro" id="IPR036852">
    <property type="entry name" value="Peptidase_S8/S53_dom_sf"/>
</dbReference>
<comment type="cofactor">
    <cofactor evidence="1">
        <name>Ca(2+)</name>
        <dbReference type="ChEBI" id="CHEBI:29108"/>
    </cofactor>
</comment>
<dbReference type="InterPro" id="IPR030400">
    <property type="entry name" value="Sedolisin_dom"/>
</dbReference>
<dbReference type="CDD" id="cd11377">
    <property type="entry name" value="Pro-peptidase_S53"/>
    <property type="match status" value="1"/>
</dbReference>
<dbReference type="GO" id="GO:0008233">
    <property type="term" value="F:peptidase activity"/>
    <property type="evidence" value="ECO:0007669"/>
    <property type="project" value="UniProtKB-KW"/>
</dbReference>
<evidence type="ECO:0000256" key="1">
    <source>
        <dbReference type="ARBA" id="ARBA00001913"/>
    </source>
</evidence>
<keyword evidence="4" id="KW-0378">Hydrolase</keyword>
<feature type="domain" description="Peptidase S53" evidence="9">
    <location>
        <begin position="224"/>
        <end position="619"/>
    </location>
</feature>
<dbReference type="InterPro" id="IPR032109">
    <property type="entry name" value="Big_3_5"/>
</dbReference>
<evidence type="ECO:0000256" key="6">
    <source>
        <dbReference type="ARBA" id="ARBA00022837"/>
    </source>
</evidence>
<evidence type="ECO:0000256" key="7">
    <source>
        <dbReference type="ARBA" id="ARBA00023145"/>
    </source>
</evidence>
<dbReference type="SUPFAM" id="SSF52743">
    <property type="entry name" value="Subtilisin-like"/>
    <property type="match status" value="1"/>
</dbReference>
<keyword evidence="11" id="KW-1185">Reference proteome</keyword>
<evidence type="ECO:0000259" key="9">
    <source>
        <dbReference type="PROSITE" id="PS51695"/>
    </source>
</evidence>
<keyword evidence="6" id="KW-0106">Calcium</keyword>
<dbReference type="InterPro" id="IPR013783">
    <property type="entry name" value="Ig-like_fold"/>
</dbReference>
<dbReference type="SUPFAM" id="SSF54897">
    <property type="entry name" value="Protease propeptides/inhibitors"/>
    <property type="match status" value="1"/>
</dbReference>
<accession>A0ABW1Z4I6</accession>